<name>A0ABX0SNH9_9ACTN</name>
<dbReference type="InterPro" id="IPR000843">
    <property type="entry name" value="HTH_LacI"/>
</dbReference>
<keyword evidence="1" id="KW-0805">Transcription regulation</keyword>
<sequence length="331" mass="34528">MARRAGVSLATASRALNGSPGRSVRPELRERVAAAADELGYLPHAAAQTMARGHSSNVGLLVNDISDPYFASVAAGVTSAASRYGCIVTLSSTGLMASAKAPVVDLMAGQRVRALILAGGVWAGDPALPDLAESLRRLAATGARISTVGAEVPGVSNLLLPNHSGAAALATALFDLGHRTFSVISGPDEQPTSVQRTESFISTVGELGGRVLTRVRGDYTRESGYAVMGDLLDAWPLPDVFFAVNDLMALGAMRRLREAGLRVPRDVGLAGFGDIDSVRDAVPPLTSVAMDAVQAGELATELVLGDDDQPRTIELGFTLSLRESTERVRRG</sequence>
<keyword evidence="3" id="KW-0804">Transcription</keyword>
<evidence type="ECO:0000256" key="2">
    <source>
        <dbReference type="ARBA" id="ARBA00023125"/>
    </source>
</evidence>
<dbReference type="PROSITE" id="PS50932">
    <property type="entry name" value="HTH_LACI_2"/>
    <property type="match status" value="1"/>
</dbReference>
<evidence type="ECO:0000256" key="1">
    <source>
        <dbReference type="ARBA" id="ARBA00023015"/>
    </source>
</evidence>
<dbReference type="InterPro" id="IPR028082">
    <property type="entry name" value="Peripla_BP_I"/>
</dbReference>
<dbReference type="InterPro" id="IPR046335">
    <property type="entry name" value="LacI/GalR-like_sensor"/>
</dbReference>
<gene>
    <name evidence="5" type="ORF">FB473_003026</name>
</gene>
<organism evidence="5 6">
    <name type="scientific">Brooklawnia cerclae</name>
    <dbReference type="NCBI Taxonomy" id="349934"/>
    <lineage>
        <taxon>Bacteria</taxon>
        <taxon>Bacillati</taxon>
        <taxon>Actinomycetota</taxon>
        <taxon>Actinomycetes</taxon>
        <taxon>Propionibacteriales</taxon>
        <taxon>Propionibacteriaceae</taxon>
        <taxon>Brooklawnia</taxon>
    </lineage>
</organism>
<dbReference type="CDD" id="cd01392">
    <property type="entry name" value="HTH_LacI"/>
    <property type="match status" value="1"/>
</dbReference>
<protein>
    <submittedName>
        <fullName evidence="5">LacI family transcriptional regulator</fullName>
    </submittedName>
</protein>
<keyword evidence="6" id="KW-1185">Reference proteome</keyword>
<dbReference type="SMART" id="SM00354">
    <property type="entry name" value="HTH_LACI"/>
    <property type="match status" value="1"/>
</dbReference>
<dbReference type="Proteomes" id="UP000749311">
    <property type="component" value="Unassembled WGS sequence"/>
</dbReference>
<accession>A0ABX0SNH9</accession>
<dbReference type="PANTHER" id="PTHR30146">
    <property type="entry name" value="LACI-RELATED TRANSCRIPTIONAL REPRESSOR"/>
    <property type="match status" value="1"/>
</dbReference>
<evidence type="ECO:0000313" key="5">
    <source>
        <dbReference type="EMBL" id="NIH58331.1"/>
    </source>
</evidence>
<proteinExistence type="predicted"/>
<evidence type="ECO:0000313" key="6">
    <source>
        <dbReference type="Proteomes" id="UP000749311"/>
    </source>
</evidence>
<dbReference type="Gene3D" id="1.10.260.40">
    <property type="entry name" value="lambda repressor-like DNA-binding domains"/>
    <property type="match status" value="1"/>
</dbReference>
<dbReference type="InterPro" id="IPR010982">
    <property type="entry name" value="Lambda_DNA-bd_dom_sf"/>
</dbReference>
<evidence type="ECO:0000259" key="4">
    <source>
        <dbReference type="PROSITE" id="PS50932"/>
    </source>
</evidence>
<dbReference type="Pfam" id="PF00356">
    <property type="entry name" value="LacI"/>
    <property type="match status" value="1"/>
</dbReference>
<dbReference type="SUPFAM" id="SSF53822">
    <property type="entry name" value="Periplasmic binding protein-like I"/>
    <property type="match status" value="1"/>
</dbReference>
<dbReference type="PANTHER" id="PTHR30146:SF153">
    <property type="entry name" value="LACTOSE OPERON REPRESSOR"/>
    <property type="match status" value="1"/>
</dbReference>
<dbReference type="Pfam" id="PF13377">
    <property type="entry name" value="Peripla_BP_3"/>
    <property type="match status" value="1"/>
</dbReference>
<dbReference type="SUPFAM" id="SSF47413">
    <property type="entry name" value="lambda repressor-like DNA-binding domains"/>
    <property type="match status" value="1"/>
</dbReference>
<dbReference type="RefSeq" id="WP_167170521.1">
    <property type="nucleotide sequence ID" value="NZ_BAAAOO010000004.1"/>
</dbReference>
<keyword evidence="2" id="KW-0238">DNA-binding</keyword>
<feature type="domain" description="HTH lacI-type" evidence="4">
    <location>
        <begin position="1"/>
        <end position="52"/>
    </location>
</feature>
<comment type="caution">
    <text evidence="5">The sequence shown here is derived from an EMBL/GenBank/DDBJ whole genome shotgun (WGS) entry which is preliminary data.</text>
</comment>
<reference evidence="5 6" key="1">
    <citation type="submission" date="2020-02" db="EMBL/GenBank/DDBJ databases">
        <title>Sequencing the genomes of 1000 actinobacteria strains.</title>
        <authorList>
            <person name="Klenk H.-P."/>
        </authorList>
    </citation>
    <scope>NUCLEOTIDE SEQUENCE [LARGE SCALE GENOMIC DNA]</scope>
    <source>
        <strain evidence="5 6">DSM 19609</strain>
    </source>
</reference>
<dbReference type="EMBL" id="JAAMOZ010000003">
    <property type="protein sequence ID" value="NIH58331.1"/>
    <property type="molecule type" value="Genomic_DNA"/>
</dbReference>
<dbReference type="CDD" id="cd06267">
    <property type="entry name" value="PBP1_LacI_sugar_binding-like"/>
    <property type="match status" value="1"/>
</dbReference>
<dbReference type="Gene3D" id="3.40.50.2300">
    <property type="match status" value="2"/>
</dbReference>
<evidence type="ECO:0000256" key="3">
    <source>
        <dbReference type="ARBA" id="ARBA00023163"/>
    </source>
</evidence>